<dbReference type="InterPro" id="IPR003107">
    <property type="entry name" value="HAT"/>
</dbReference>
<dbReference type="GO" id="GO:0071011">
    <property type="term" value="C:precatalytic spliceosome"/>
    <property type="evidence" value="ECO:0007669"/>
    <property type="project" value="TreeGrafter"/>
</dbReference>
<sequence>MSTYAKKIQLIRNHYNHKIKTHPHNTAIHTEYALFEELLNEYNRSRTIYENAVAHNHSNTNLWKNYACFELRQCDINRCRSILERAVQMNPREISLWLFFAELEEDMMNIAGVIDVYGRMVAENNTEDCYWHAYNFYLMVDDGLANEVLKTMDEKFAGVRIKVEKLVRMNDFSVVPALCDRWESMDDKTYVKIVDKLEKAGRLQDAFIFVKRGKYRFGSKFFKDQYKKMSTGVVDEDDDAHCSALLCEAARLEEQKEICAAEQMYKGLLNVINRKYRTKSFILYSKFLIRREKLQLARKTTDERSPST</sequence>
<evidence type="ECO:0000256" key="5">
    <source>
        <dbReference type="ARBA" id="ARBA00023187"/>
    </source>
</evidence>
<dbReference type="GO" id="GO:0071007">
    <property type="term" value="C:U2-type catalytic step 2 spliceosome"/>
    <property type="evidence" value="ECO:0007669"/>
    <property type="project" value="TreeGrafter"/>
</dbReference>
<comment type="similarity">
    <text evidence="2">Belongs to the crooked-neck family.</text>
</comment>
<dbReference type="InterPro" id="IPR011990">
    <property type="entry name" value="TPR-like_helical_dom_sf"/>
</dbReference>
<organism evidence="7 8">
    <name type="scientific">Trachipleistophora hominis</name>
    <name type="common">Microsporidian parasite</name>
    <dbReference type="NCBI Taxonomy" id="72359"/>
    <lineage>
        <taxon>Eukaryota</taxon>
        <taxon>Fungi</taxon>
        <taxon>Fungi incertae sedis</taxon>
        <taxon>Microsporidia</taxon>
        <taxon>Pleistophoridae</taxon>
        <taxon>Trachipleistophora</taxon>
    </lineage>
</organism>
<evidence type="ECO:0000313" key="8">
    <source>
        <dbReference type="Proteomes" id="UP000011185"/>
    </source>
</evidence>
<dbReference type="Gene3D" id="1.25.40.10">
    <property type="entry name" value="Tetratricopeptide repeat domain"/>
    <property type="match status" value="1"/>
</dbReference>
<keyword evidence="8" id="KW-1185">Reference proteome</keyword>
<name>L7JVX1_TRAHO</name>
<keyword evidence="6" id="KW-0539">Nucleus</keyword>
<evidence type="ECO:0000256" key="4">
    <source>
        <dbReference type="ARBA" id="ARBA00022737"/>
    </source>
</evidence>
<dbReference type="STRING" id="72359.L7JVX1"/>
<dbReference type="SUPFAM" id="SSF48452">
    <property type="entry name" value="TPR-like"/>
    <property type="match status" value="1"/>
</dbReference>
<evidence type="ECO:0000256" key="1">
    <source>
        <dbReference type="ARBA" id="ARBA00004123"/>
    </source>
</evidence>
<gene>
    <name evidence="7" type="ORF">THOM_2148</name>
</gene>
<keyword evidence="5" id="KW-0508">mRNA splicing</keyword>
<dbReference type="InterPro" id="IPR045075">
    <property type="entry name" value="Syf1-like"/>
</dbReference>
<dbReference type="Pfam" id="PF23240">
    <property type="entry name" value="HAT_PRP39_N"/>
    <property type="match status" value="1"/>
</dbReference>
<dbReference type="GO" id="GO:0000974">
    <property type="term" value="C:Prp19 complex"/>
    <property type="evidence" value="ECO:0007669"/>
    <property type="project" value="TreeGrafter"/>
</dbReference>
<dbReference type="OrthoDB" id="541719at2759"/>
<dbReference type="HOGENOM" id="CLU_786582_0_0_1"/>
<reference evidence="7 8" key="1">
    <citation type="journal article" date="2012" name="PLoS Pathog.">
        <title>The genome of the obligate intracellular parasite Trachipleistophora hominis: new insights into microsporidian genome dynamics and reductive evolution.</title>
        <authorList>
            <person name="Heinz E."/>
            <person name="Williams T.A."/>
            <person name="Nakjang S."/>
            <person name="Noel C.J."/>
            <person name="Swan D.C."/>
            <person name="Goldberg A.V."/>
            <person name="Harris S.R."/>
            <person name="Weinmaier T."/>
            <person name="Markert S."/>
            <person name="Becher D."/>
            <person name="Bernhardt J."/>
            <person name="Dagan T."/>
            <person name="Hacker C."/>
            <person name="Lucocq J.M."/>
            <person name="Schweder T."/>
            <person name="Rattei T."/>
            <person name="Hall N."/>
            <person name="Hirt R.P."/>
            <person name="Embley T.M."/>
        </authorList>
    </citation>
    <scope>NUCLEOTIDE SEQUENCE [LARGE SCALE GENOMIC DNA]</scope>
</reference>
<evidence type="ECO:0000256" key="3">
    <source>
        <dbReference type="ARBA" id="ARBA00022664"/>
    </source>
</evidence>
<dbReference type="SMART" id="SM00386">
    <property type="entry name" value="HAT"/>
    <property type="match status" value="4"/>
</dbReference>
<dbReference type="EMBL" id="JH994008">
    <property type="protein sequence ID" value="ELQ74902.1"/>
    <property type="molecule type" value="Genomic_DNA"/>
</dbReference>
<evidence type="ECO:0000256" key="2">
    <source>
        <dbReference type="ARBA" id="ARBA00008644"/>
    </source>
</evidence>
<protein>
    <submittedName>
        <fullName evidence="7">Cell cycle control protein (Crooked neck)</fullName>
    </submittedName>
</protein>
<proteinExistence type="inferred from homology"/>
<dbReference type="GO" id="GO:0000245">
    <property type="term" value="P:spliceosomal complex assembly"/>
    <property type="evidence" value="ECO:0007669"/>
    <property type="project" value="TreeGrafter"/>
</dbReference>
<dbReference type="PANTHER" id="PTHR11246">
    <property type="entry name" value="PRE-MRNA SPLICING FACTOR"/>
    <property type="match status" value="1"/>
</dbReference>
<dbReference type="OMA" id="HKIKTHP"/>
<accession>L7JVX1</accession>
<dbReference type="PANTHER" id="PTHR11246:SF3">
    <property type="entry name" value="CROOKED NECK-LIKE PROTEIN 1"/>
    <property type="match status" value="1"/>
</dbReference>
<comment type="subcellular location">
    <subcellularLocation>
        <location evidence="1">Nucleus</location>
    </subcellularLocation>
</comment>
<evidence type="ECO:0000313" key="7">
    <source>
        <dbReference type="EMBL" id="ELQ74902.1"/>
    </source>
</evidence>
<keyword evidence="4" id="KW-0677">Repeat</keyword>
<dbReference type="InParanoid" id="L7JVX1"/>
<evidence type="ECO:0000256" key="6">
    <source>
        <dbReference type="ARBA" id="ARBA00023242"/>
    </source>
</evidence>
<dbReference type="AlphaFoldDB" id="L7JVX1"/>
<dbReference type="VEuPathDB" id="MicrosporidiaDB:THOM_2148"/>
<keyword evidence="3" id="KW-0507">mRNA processing</keyword>
<dbReference type="Proteomes" id="UP000011185">
    <property type="component" value="Unassembled WGS sequence"/>
</dbReference>
<dbReference type="GO" id="GO:0071014">
    <property type="term" value="C:post-mRNA release spliceosomal complex"/>
    <property type="evidence" value="ECO:0007669"/>
    <property type="project" value="TreeGrafter"/>
</dbReference>